<gene>
    <name evidence="1" type="ORF">QJS10_CPA03g02031</name>
</gene>
<sequence>MVPLTHHCSVSEENSKVFFSFAILISFLETKVNMEDQRDMNINLEKEVENEVNLELSITRACDVSNTSNNKTIAADSATLSSCNNSKKPYRHSHAQIQALEE</sequence>
<name>A0AAV9FAR4_ACOCL</name>
<accession>A0AAV9FAR4</accession>
<reference evidence="1" key="2">
    <citation type="submission" date="2023-06" db="EMBL/GenBank/DDBJ databases">
        <authorList>
            <person name="Ma L."/>
            <person name="Liu K.-W."/>
            <person name="Li Z."/>
            <person name="Hsiao Y.-Y."/>
            <person name="Qi Y."/>
            <person name="Fu T."/>
            <person name="Tang G."/>
            <person name="Zhang D."/>
            <person name="Sun W.-H."/>
            <person name="Liu D.-K."/>
            <person name="Li Y."/>
            <person name="Chen G.-Z."/>
            <person name="Liu X.-D."/>
            <person name="Liao X.-Y."/>
            <person name="Jiang Y.-T."/>
            <person name="Yu X."/>
            <person name="Hao Y."/>
            <person name="Huang J."/>
            <person name="Zhao X.-W."/>
            <person name="Ke S."/>
            <person name="Chen Y.-Y."/>
            <person name="Wu W.-L."/>
            <person name="Hsu J.-L."/>
            <person name="Lin Y.-F."/>
            <person name="Huang M.-D."/>
            <person name="Li C.-Y."/>
            <person name="Huang L."/>
            <person name="Wang Z.-W."/>
            <person name="Zhao X."/>
            <person name="Zhong W.-Y."/>
            <person name="Peng D.-H."/>
            <person name="Ahmad S."/>
            <person name="Lan S."/>
            <person name="Zhang J.-S."/>
            <person name="Tsai W.-C."/>
            <person name="Van De Peer Y."/>
            <person name="Liu Z.-J."/>
        </authorList>
    </citation>
    <scope>NUCLEOTIDE SEQUENCE</scope>
    <source>
        <strain evidence="1">CP</strain>
        <tissue evidence="1">Leaves</tissue>
    </source>
</reference>
<evidence type="ECO:0000313" key="1">
    <source>
        <dbReference type="EMBL" id="KAK1322591.1"/>
    </source>
</evidence>
<reference evidence="1" key="1">
    <citation type="journal article" date="2023" name="Nat. Commun.">
        <title>Diploid and tetraploid genomes of Acorus and the evolution of monocots.</title>
        <authorList>
            <person name="Ma L."/>
            <person name="Liu K.W."/>
            <person name="Li Z."/>
            <person name="Hsiao Y.Y."/>
            <person name="Qi Y."/>
            <person name="Fu T."/>
            <person name="Tang G.D."/>
            <person name="Zhang D."/>
            <person name="Sun W.H."/>
            <person name="Liu D.K."/>
            <person name="Li Y."/>
            <person name="Chen G.Z."/>
            <person name="Liu X.D."/>
            <person name="Liao X.Y."/>
            <person name="Jiang Y.T."/>
            <person name="Yu X."/>
            <person name="Hao Y."/>
            <person name="Huang J."/>
            <person name="Zhao X.W."/>
            <person name="Ke S."/>
            <person name="Chen Y.Y."/>
            <person name="Wu W.L."/>
            <person name="Hsu J.L."/>
            <person name="Lin Y.F."/>
            <person name="Huang M.D."/>
            <person name="Li C.Y."/>
            <person name="Huang L."/>
            <person name="Wang Z.W."/>
            <person name="Zhao X."/>
            <person name="Zhong W.Y."/>
            <person name="Peng D.H."/>
            <person name="Ahmad S."/>
            <person name="Lan S."/>
            <person name="Zhang J.S."/>
            <person name="Tsai W.C."/>
            <person name="Van de Peer Y."/>
            <person name="Liu Z.J."/>
        </authorList>
    </citation>
    <scope>NUCLEOTIDE SEQUENCE</scope>
    <source>
        <strain evidence="1">CP</strain>
    </source>
</reference>
<dbReference type="EMBL" id="JAUJYO010000003">
    <property type="protein sequence ID" value="KAK1322591.1"/>
    <property type="molecule type" value="Genomic_DNA"/>
</dbReference>
<organism evidence="1 2">
    <name type="scientific">Acorus calamus</name>
    <name type="common">Sweet flag</name>
    <dbReference type="NCBI Taxonomy" id="4465"/>
    <lineage>
        <taxon>Eukaryota</taxon>
        <taxon>Viridiplantae</taxon>
        <taxon>Streptophyta</taxon>
        <taxon>Embryophyta</taxon>
        <taxon>Tracheophyta</taxon>
        <taxon>Spermatophyta</taxon>
        <taxon>Magnoliopsida</taxon>
        <taxon>Liliopsida</taxon>
        <taxon>Acoraceae</taxon>
        <taxon>Acorus</taxon>
    </lineage>
</organism>
<keyword evidence="2" id="KW-1185">Reference proteome</keyword>
<comment type="caution">
    <text evidence="1">The sequence shown here is derived from an EMBL/GenBank/DDBJ whole genome shotgun (WGS) entry which is preliminary data.</text>
</comment>
<evidence type="ECO:0000313" key="2">
    <source>
        <dbReference type="Proteomes" id="UP001180020"/>
    </source>
</evidence>
<proteinExistence type="predicted"/>
<dbReference type="Proteomes" id="UP001180020">
    <property type="component" value="Unassembled WGS sequence"/>
</dbReference>
<protein>
    <submittedName>
        <fullName evidence="1">Uncharacterized protein</fullName>
    </submittedName>
</protein>
<dbReference type="AlphaFoldDB" id="A0AAV9FAR4"/>